<evidence type="ECO:0000256" key="3">
    <source>
        <dbReference type="RuleBase" id="RU000507"/>
    </source>
</evidence>
<keyword evidence="6" id="KW-1185">Reference proteome</keyword>
<feature type="domain" description="Rhodanese" evidence="4">
    <location>
        <begin position="15"/>
        <end position="133"/>
    </location>
</feature>
<dbReference type="SMART" id="SM00450">
    <property type="entry name" value="RHOD"/>
    <property type="match status" value="2"/>
</dbReference>
<organism evidence="5 6">
    <name type="scientific">Blastomonas marina</name>
    <dbReference type="NCBI Taxonomy" id="1867408"/>
    <lineage>
        <taxon>Bacteria</taxon>
        <taxon>Pseudomonadati</taxon>
        <taxon>Pseudomonadota</taxon>
        <taxon>Alphaproteobacteria</taxon>
        <taxon>Sphingomonadales</taxon>
        <taxon>Sphingomonadaceae</taxon>
        <taxon>Blastomonas</taxon>
    </lineage>
</organism>
<evidence type="ECO:0000259" key="4">
    <source>
        <dbReference type="PROSITE" id="PS50206"/>
    </source>
</evidence>
<dbReference type="PROSITE" id="PS00683">
    <property type="entry name" value="RHODANESE_2"/>
    <property type="match status" value="1"/>
</dbReference>
<evidence type="ECO:0000256" key="1">
    <source>
        <dbReference type="ARBA" id="ARBA00022679"/>
    </source>
</evidence>
<dbReference type="Pfam" id="PF00581">
    <property type="entry name" value="Rhodanese"/>
    <property type="match status" value="2"/>
</dbReference>
<dbReference type="EMBL" id="BMID01000001">
    <property type="protein sequence ID" value="GGA08119.1"/>
    <property type="molecule type" value="Genomic_DNA"/>
</dbReference>
<reference evidence="6" key="1">
    <citation type="journal article" date="2019" name="Int. J. Syst. Evol. Microbiol.">
        <title>The Global Catalogue of Microorganisms (GCM) 10K type strain sequencing project: providing services to taxonomists for standard genome sequencing and annotation.</title>
        <authorList>
            <consortium name="The Broad Institute Genomics Platform"/>
            <consortium name="The Broad Institute Genome Sequencing Center for Infectious Disease"/>
            <person name="Wu L."/>
            <person name="Ma J."/>
        </authorList>
    </citation>
    <scope>NUCLEOTIDE SEQUENCE [LARGE SCALE GENOMIC DNA]</scope>
    <source>
        <strain evidence="6">CGMCC 1.15297</strain>
    </source>
</reference>
<dbReference type="NCBIfam" id="NF008557">
    <property type="entry name" value="PRK11493.1"/>
    <property type="match status" value="1"/>
</dbReference>
<dbReference type="PROSITE" id="PS50206">
    <property type="entry name" value="RHODANESE_3"/>
    <property type="match status" value="2"/>
</dbReference>
<gene>
    <name evidence="5" type="ORF">GCM10010923_17830</name>
</gene>
<evidence type="ECO:0000313" key="6">
    <source>
        <dbReference type="Proteomes" id="UP000603317"/>
    </source>
</evidence>
<keyword evidence="2" id="KW-0677">Repeat</keyword>
<dbReference type="PANTHER" id="PTHR11364:SF27">
    <property type="entry name" value="SULFURTRANSFERASE"/>
    <property type="match status" value="1"/>
</dbReference>
<dbReference type="SUPFAM" id="SSF52821">
    <property type="entry name" value="Rhodanese/Cell cycle control phosphatase"/>
    <property type="match status" value="2"/>
</dbReference>
<keyword evidence="1 3" id="KW-0808">Transferase</keyword>
<dbReference type="Proteomes" id="UP000603317">
    <property type="component" value="Unassembled WGS sequence"/>
</dbReference>
<dbReference type="PROSITE" id="PS00380">
    <property type="entry name" value="RHODANESE_1"/>
    <property type="match status" value="1"/>
</dbReference>
<dbReference type="InterPro" id="IPR036873">
    <property type="entry name" value="Rhodanese-like_dom_sf"/>
</dbReference>
<name>A0ABQ1FDT9_9SPHN</name>
<proteinExistence type="predicted"/>
<dbReference type="CDD" id="cd01448">
    <property type="entry name" value="TST_Repeat_1"/>
    <property type="match status" value="1"/>
</dbReference>
<dbReference type="InterPro" id="IPR001307">
    <property type="entry name" value="Thiosulphate_STrfase_CS"/>
</dbReference>
<evidence type="ECO:0000313" key="5">
    <source>
        <dbReference type="EMBL" id="GGA08119.1"/>
    </source>
</evidence>
<dbReference type="Gene3D" id="3.40.250.10">
    <property type="entry name" value="Rhodanese-like domain"/>
    <property type="match status" value="2"/>
</dbReference>
<dbReference type="InterPro" id="IPR045078">
    <property type="entry name" value="TST/MPST-like"/>
</dbReference>
<protein>
    <recommendedName>
        <fullName evidence="3">Sulfurtransferase</fullName>
    </recommendedName>
</protein>
<dbReference type="CDD" id="cd01449">
    <property type="entry name" value="TST_Repeat_2"/>
    <property type="match status" value="1"/>
</dbReference>
<feature type="domain" description="Rhodanese" evidence="4">
    <location>
        <begin position="163"/>
        <end position="277"/>
    </location>
</feature>
<evidence type="ECO:0000256" key="2">
    <source>
        <dbReference type="ARBA" id="ARBA00022737"/>
    </source>
</evidence>
<dbReference type="RefSeq" id="WP_188642361.1">
    <property type="nucleotide sequence ID" value="NZ_BMID01000001.1"/>
</dbReference>
<sequence length="282" mass="30688">MDSLVSTEWLAGELEADDLRVVDASKHPFEPQRDPRAEYEASHIPGAVFLDLGALVDDAADAPNMLPPPEQFASRMQALGIGDGSRVVIYDDRSQVRSATRAWFMFKLFGASNVAILDGGLTKWEREGRPVESGRRERRTRHFTTYGSGRQVRSKADMLANIDRDAEQVVDARPAERFEGSTPEPREGMGAGHIPGACNLPVGWLFEDDGTWKDEAGLRAAFDRAGVDFDRPLVTSCGSGMTAAAVLFAAHLLGKDDVALYDGSWAEWGADPATPKQTGPAR</sequence>
<accession>A0ABQ1FDT9</accession>
<dbReference type="PANTHER" id="PTHR11364">
    <property type="entry name" value="THIOSULFATE SULFERTANSFERASE"/>
    <property type="match status" value="1"/>
</dbReference>
<dbReference type="InterPro" id="IPR001763">
    <property type="entry name" value="Rhodanese-like_dom"/>
</dbReference>
<comment type="caution">
    <text evidence="5">The sequence shown here is derived from an EMBL/GenBank/DDBJ whole genome shotgun (WGS) entry which is preliminary data.</text>
</comment>